<comment type="caution">
    <text evidence="2">The sequence shown here is derived from an EMBL/GenBank/DDBJ whole genome shotgun (WGS) entry which is preliminary data.</text>
</comment>
<dbReference type="OrthoDB" id="4358740at2759"/>
<dbReference type="EMBL" id="AWTV01000004">
    <property type="protein sequence ID" value="KIH94050.1"/>
    <property type="molecule type" value="Genomic_DNA"/>
</dbReference>
<evidence type="ECO:0000313" key="3">
    <source>
        <dbReference type="Proteomes" id="UP000031575"/>
    </source>
</evidence>
<evidence type="ECO:0000256" key="1">
    <source>
        <dbReference type="SAM" id="MobiDB-lite"/>
    </source>
</evidence>
<feature type="compositionally biased region" description="Basic and acidic residues" evidence="1">
    <location>
        <begin position="23"/>
        <end position="41"/>
    </location>
</feature>
<dbReference type="RefSeq" id="XP_040622060.1">
    <property type="nucleotide sequence ID" value="XM_040764446.1"/>
</dbReference>
<reference evidence="2 3" key="1">
    <citation type="journal article" date="2014" name="BMC Genomics">
        <title>Comparative genomics of the major fungal agents of human and animal Sporotrichosis: Sporothrix schenckii and Sporothrix brasiliensis.</title>
        <authorList>
            <person name="Teixeira M.M."/>
            <person name="de Almeida L.G."/>
            <person name="Kubitschek-Barreira P."/>
            <person name="Alves F.L."/>
            <person name="Kioshima E.S."/>
            <person name="Abadio A.K."/>
            <person name="Fernandes L."/>
            <person name="Derengowski L.S."/>
            <person name="Ferreira K.S."/>
            <person name="Souza R.C."/>
            <person name="Ruiz J.C."/>
            <person name="de Andrade N.C."/>
            <person name="Paes H.C."/>
            <person name="Nicola A.M."/>
            <person name="Albuquerque P."/>
            <person name="Gerber A.L."/>
            <person name="Martins V.P."/>
            <person name="Peconick L.D."/>
            <person name="Neto A.V."/>
            <person name="Chaucanez C.B."/>
            <person name="Silva P.A."/>
            <person name="Cunha O.L."/>
            <person name="de Oliveira F.F."/>
            <person name="dos Santos T.C."/>
            <person name="Barros A.L."/>
            <person name="Soares M.A."/>
            <person name="de Oliveira L.M."/>
            <person name="Marini M.M."/>
            <person name="Villalobos-Duno H."/>
            <person name="Cunha M.M."/>
            <person name="de Hoog S."/>
            <person name="da Silveira J.F."/>
            <person name="Henrissat B."/>
            <person name="Nino-Vega G.A."/>
            <person name="Cisalpino P.S."/>
            <person name="Mora-Montes H.M."/>
            <person name="Almeida S.R."/>
            <person name="Stajich J.E."/>
            <person name="Lopes-Bezerra L.M."/>
            <person name="Vasconcelos A.T."/>
            <person name="Felipe M.S."/>
        </authorList>
    </citation>
    <scope>NUCLEOTIDE SEQUENCE [LARGE SCALE GENOMIC DNA]</scope>
    <source>
        <strain evidence="2 3">5110</strain>
    </source>
</reference>
<dbReference type="Proteomes" id="UP000031575">
    <property type="component" value="Unassembled WGS sequence"/>
</dbReference>
<name>A0A0C2J4U9_9PEZI</name>
<proteinExistence type="predicted"/>
<dbReference type="VEuPathDB" id="FungiDB:SPBR_06184"/>
<sequence length="233" mass="26640">MAPSDTGAVEMVAESQQQPHGHTAPDPDQKQQEEQAQHETGLEQTTQEAYARPPARRLLILVKTRHANAAADAWDNPDALLDRAVSYLQRTSLPTLTREDCRLMAVERWNPYTFVVCDLFHDDYDFDTAHLDDKRNKLPVVVLRSRHSDNHPFKQDPGAPGGLLENLVNKSLQEAHELHGWRLHPPFKIDHKDGMCPAYYAPRALGRDRTSWPAVDVTYSRYPGREDEQRFDQ</sequence>
<keyword evidence="3" id="KW-1185">Reference proteome</keyword>
<dbReference type="HOGENOM" id="CLU_1190553_0_0_1"/>
<dbReference type="AlphaFoldDB" id="A0A0C2J4U9"/>
<dbReference type="GeneID" id="63679367"/>
<gene>
    <name evidence="2" type="ORF">SPBR_06184</name>
</gene>
<organism evidence="2 3">
    <name type="scientific">Sporothrix brasiliensis 5110</name>
    <dbReference type="NCBI Taxonomy" id="1398154"/>
    <lineage>
        <taxon>Eukaryota</taxon>
        <taxon>Fungi</taxon>
        <taxon>Dikarya</taxon>
        <taxon>Ascomycota</taxon>
        <taxon>Pezizomycotina</taxon>
        <taxon>Sordariomycetes</taxon>
        <taxon>Sordariomycetidae</taxon>
        <taxon>Ophiostomatales</taxon>
        <taxon>Ophiostomataceae</taxon>
        <taxon>Sporothrix</taxon>
    </lineage>
</organism>
<feature type="region of interest" description="Disordered" evidence="1">
    <location>
        <begin position="1"/>
        <end position="50"/>
    </location>
</feature>
<protein>
    <submittedName>
        <fullName evidence="2">Uncharacterized protein</fullName>
    </submittedName>
</protein>
<evidence type="ECO:0000313" key="2">
    <source>
        <dbReference type="EMBL" id="KIH94050.1"/>
    </source>
</evidence>
<accession>A0A0C2J4U9</accession>